<comment type="caution">
    <text evidence="1">The sequence shown here is derived from an EMBL/GenBank/DDBJ whole genome shotgun (WGS) entry which is preliminary data.</text>
</comment>
<evidence type="ECO:0000313" key="2">
    <source>
        <dbReference type="Proteomes" id="UP001595699"/>
    </source>
</evidence>
<dbReference type="Proteomes" id="UP001595699">
    <property type="component" value="Unassembled WGS sequence"/>
</dbReference>
<keyword evidence="2" id="KW-1185">Reference proteome</keyword>
<dbReference type="EMBL" id="JBHRZH010000001">
    <property type="protein sequence ID" value="MFC3759573.1"/>
    <property type="molecule type" value="Genomic_DNA"/>
</dbReference>
<proteinExistence type="predicted"/>
<protein>
    <submittedName>
        <fullName evidence="1">Uncharacterized protein</fullName>
    </submittedName>
</protein>
<reference evidence="2" key="1">
    <citation type="journal article" date="2019" name="Int. J. Syst. Evol. Microbiol.">
        <title>The Global Catalogue of Microorganisms (GCM) 10K type strain sequencing project: providing services to taxonomists for standard genome sequencing and annotation.</title>
        <authorList>
            <consortium name="The Broad Institute Genomics Platform"/>
            <consortium name="The Broad Institute Genome Sequencing Center for Infectious Disease"/>
            <person name="Wu L."/>
            <person name="Ma J."/>
        </authorList>
    </citation>
    <scope>NUCLEOTIDE SEQUENCE [LARGE SCALE GENOMIC DNA]</scope>
    <source>
        <strain evidence="2">CGMCC 4.7241</strain>
    </source>
</reference>
<organism evidence="1 2">
    <name type="scientific">Tenggerimyces flavus</name>
    <dbReference type="NCBI Taxonomy" id="1708749"/>
    <lineage>
        <taxon>Bacteria</taxon>
        <taxon>Bacillati</taxon>
        <taxon>Actinomycetota</taxon>
        <taxon>Actinomycetes</taxon>
        <taxon>Propionibacteriales</taxon>
        <taxon>Nocardioidaceae</taxon>
        <taxon>Tenggerimyces</taxon>
    </lineage>
</organism>
<sequence length="52" mass="5921">MTEVIAWDDGRSSVEVGQHEVFSWEESADLFATYYLLGDLPARYALRPLVSE</sequence>
<evidence type="ECO:0000313" key="1">
    <source>
        <dbReference type="EMBL" id="MFC3759573.1"/>
    </source>
</evidence>
<gene>
    <name evidence="1" type="ORF">ACFOUW_01865</name>
</gene>
<name>A0ABV7Y4D7_9ACTN</name>
<accession>A0ABV7Y4D7</accession>
<dbReference type="RefSeq" id="WP_205122049.1">
    <property type="nucleotide sequence ID" value="NZ_JAFBCM010000001.1"/>
</dbReference>